<sequence length="138" mass="15841">VLNPEKINDTITNLNGNINLSEEIKSFSALAQEKRQRFIRNTLLQQASMDIWHLIPVTEQEANALNDKSRMRKEELIAIINSVLVSIPESQRSKYTNLKNKSKAILLTILQKIRDLSNDKEIVDEENIISELADKEIE</sequence>
<dbReference type="Proteomes" id="UP000789901">
    <property type="component" value="Unassembled WGS sequence"/>
</dbReference>
<feature type="non-terminal residue" evidence="1">
    <location>
        <position position="1"/>
    </location>
</feature>
<keyword evidence="2" id="KW-1185">Reference proteome</keyword>
<protein>
    <submittedName>
        <fullName evidence="1">43593_t:CDS:1</fullName>
    </submittedName>
</protein>
<dbReference type="EMBL" id="CAJVQB010120052">
    <property type="protein sequence ID" value="CAG8853107.1"/>
    <property type="molecule type" value="Genomic_DNA"/>
</dbReference>
<organism evidence="1 2">
    <name type="scientific">Gigaspora margarita</name>
    <dbReference type="NCBI Taxonomy" id="4874"/>
    <lineage>
        <taxon>Eukaryota</taxon>
        <taxon>Fungi</taxon>
        <taxon>Fungi incertae sedis</taxon>
        <taxon>Mucoromycota</taxon>
        <taxon>Glomeromycotina</taxon>
        <taxon>Glomeromycetes</taxon>
        <taxon>Diversisporales</taxon>
        <taxon>Gigasporaceae</taxon>
        <taxon>Gigaspora</taxon>
    </lineage>
</organism>
<accession>A0ABN7XDW9</accession>
<evidence type="ECO:0000313" key="1">
    <source>
        <dbReference type="EMBL" id="CAG8853107.1"/>
    </source>
</evidence>
<evidence type="ECO:0000313" key="2">
    <source>
        <dbReference type="Proteomes" id="UP000789901"/>
    </source>
</evidence>
<gene>
    <name evidence="1" type="ORF">GMARGA_LOCUS41928</name>
</gene>
<proteinExistence type="predicted"/>
<comment type="caution">
    <text evidence="1">The sequence shown here is derived from an EMBL/GenBank/DDBJ whole genome shotgun (WGS) entry which is preliminary data.</text>
</comment>
<name>A0ABN7XDW9_GIGMA</name>
<reference evidence="1 2" key="1">
    <citation type="submission" date="2021-06" db="EMBL/GenBank/DDBJ databases">
        <authorList>
            <person name="Kallberg Y."/>
            <person name="Tangrot J."/>
            <person name="Rosling A."/>
        </authorList>
    </citation>
    <scope>NUCLEOTIDE SEQUENCE [LARGE SCALE GENOMIC DNA]</scope>
    <source>
        <strain evidence="1 2">120-4 pot B 10/14</strain>
    </source>
</reference>